<evidence type="ECO:0000313" key="2">
    <source>
        <dbReference type="Proteomes" id="UP000596661"/>
    </source>
</evidence>
<dbReference type="Proteomes" id="UP000596661">
    <property type="component" value="Unassembled WGS sequence"/>
</dbReference>
<dbReference type="Gramene" id="evm.model.ctgX1.28">
    <property type="protein sequence ID" value="cds.evm.model.ctgX1.28"/>
    <property type="gene ID" value="evm.TU.ctgX1.28"/>
</dbReference>
<keyword evidence="2" id="KW-1185">Reference proteome</keyword>
<proteinExistence type="predicted"/>
<accession>A0A803QRD4</accession>
<protein>
    <submittedName>
        <fullName evidence="1">Uncharacterized protein</fullName>
    </submittedName>
</protein>
<dbReference type="EnsemblPlants" id="evm.model.ctgX1.28">
    <property type="protein sequence ID" value="cds.evm.model.ctgX1.28"/>
    <property type="gene ID" value="evm.TU.ctgX1.28"/>
</dbReference>
<name>A0A803QRD4_CANSA</name>
<dbReference type="AlphaFoldDB" id="A0A803QRD4"/>
<evidence type="ECO:0000313" key="1">
    <source>
        <dbReference type="EnsemblPlants" id="cds.evm.model.ctgX1.28"/>
    </source>
</evidence>
<reference evidence="1" key="1">
    <citation type="submission" date="2021-03" db="UniProtKB">
        <authorList>
            <consortium name="EnsemblPlants"/>
        </authorList>
    </citation>
    <scope>IDENTIFICATION</scope>
</reference>
<sequence>SPRSEPRTLSAFEARLQNQSRSGSTSTGVSMLVLVRVPCPIYEFRLGIEIGVLF</sequence>
<organism evidence="1 2">
    <name type="scientific">Cannabis sativa</name>
    <name type="common">Hemp</name>
    <name type="synonym">Marijuana</name>
    <dbReference type="NCBI Taxonomy" id="3483"/>
    <lineage>
        <taxon>Eukaryota</taxon>
        <taxon>Viridiplantae</taxon>
        <taxon>Streptophyta</taxon>
        <taxon>Embryophyta</taxon>
        <taxon>Tracheophyta</taxon>
        <taxon>Spermatophyta</taxon>
        <taxon>Magnoliopsida</taxon>
        <taxon>eudicotyledons</taxon>
        <taxon>Gunneridae</taxon>
        <taxon>Pentapetalae</taxon>
        <taxon>rosids</taxon>
        <taxon>fabids</taxon>
        <taxon>Rosales</taxon>
        <taxon>Cannabaceae</taxon>
        <taxon>Cannabis</taxon>
    </lineage>
</organism>